<dbReference type="PANTHER" id="PTHR24198:SF165">
    <property type="entry name" value="ANKYRIN REPEAT-CONTAINING PROTEIN-RELATED"/>
    <property type="match status" value="1"/>
</dbReference>
<keyword evidence="2" id="KW-0040">ANK repeat</keyword>
<dbReference type="InterPro" id="IPR002110">
    <property type="entry name" value="Ankyrin_rpt"/>
</dbReference>
<reference evidence="3" key="1">
    <citation type="journal article" date="2019" name="MBio">
        <title>Virus Genomes from Deep Sea Sediments Expand the Ocean Megavirome and Support Independent Origins of Viral Gigantism.</title>
        <authorList>
            <person name="Backstrom D."/>
            <person name="Yutin N."/>
            <person name="Jorgensen S.L."/>
            <person name="Dharamshi J."/>
            <person name="Homa F."/>
            <person name="Zaremba-Niedwiedzka K."/>
            <person name="Spang A."/>
            <person name="Wolf Y.I."/>
            <person name="Koonin E.V."/>
            <person name="Ettema T.J."/>
        </authorList>
    </citation>
    <scope>NUCLEOTIDE SEQUENCE</scope>
</reference>
<accession>A0A481Z1T9</accession>
<keyword evidence="1" id="KW-0677">Repeat</keyword>
<evidence type="ECO:0000313" key="3">
    <source>
        <dbReference type="EMBL" id="QBK89623.1"/>
    </source>
</evidence>
<evidence type="ECO:0000256" key="1">
    <source>
        <dbReference type="ARBA" id="ARBA00022737"/>
    </source>
</evidence>
<name>A0A481Z1T9_9VIRU</name>
<organism evidence="3">
    <name type="scientific">Pithovirus LCPAC001</name>
    <dbReference type="NCBI Taxonomy" id="2506585"/>
    <lineage>
        <taxon>Viruses</taxon>
        <taxon>Pithoviruses</taxon>
    </lineage>
</organism>
<dbReference type="SUPFAM" id="SSF48403">
    <property type="entry name" value="Ankyrin repeat"/>
    <property type="match status" value="1"/>
</dbReference>
<dbReference type="Pfam" id="PF12796">
    <property type="entry name" value="Ank_2"/>
    <property type="match status" value="1"/>
</dbReference>
<dbReference type="PANTHER" id="PTHR24198">
    <property type="entry name" value="ANKYRIN REPEAT AND PROTEIN KINASE DOMAIN-CONTAINING PROTEIN"/>
    <property type="match status" value="1"/>
</dbReference>
<dbReference type="EMBL" id="MK500430">
    <property type="protein sequence ID" value="QBK89623.1"/>
    <property type="molecule type" value="Genomic_DNA"/>
</dbReference>
<proteinExistence type="predicted"/>
<dbReference type="InterPro" id="IPR036770">
    <property type="entry name" value="Ankyrin_rpt-contain_sf"/>
</dbReference>
<gene>
    <name evidence="3" type="ORF">LCPAC001_01330</name>
</gene>
<dbReference type="Gene3D" id="1.25.40.20">
    <property type="entry name" value="Ankyrin repeat-containing domain"/>
    <property type="match status" value="2"/>
</dbReference>
<dbReference type="SMART" id="SM00248">
    <property type="entry name" value="ANK"/>
    <property type="match status" value="5"/>
</dbReference>
<protein>
    <submittedName>
        <fullName evidence="3">Ankyrin repeat protein</fullName>
    </submittedName>
</protein>
<sequence length="445" mass="51553">MVNLTWNQFRSKFKGSGFSTTHVSNLWKQYPEKLSDIELNKRISQNFNFKTIFTKKVTIRRVSLIRCDLKTTVKLPKSSKTKKDVTQIEYTQKDLDSKNKLELIEIYKYMGLKGYSSKNIATLKKSIINRRSEKQTAKVVKHKPQSFSSDVIGNILKFIPKEKLPDVVVPSGSGYLETTLINYPFNFEYSRTFDKYKFKKKDFVHLMKNVHIDQKIILLSAAQRGYIDIVKKYINVGMSDNEITRLLFIASLYYKPKLMIFLLKDGRANPSKPDQFDTSGTNNLSLTTASLKGNVEIVKLVLMHKKFNPYLKGTNRAIIYAARKGHLEVVLILLVDGRIDPSYDDNKAIREASTRGYLEIVKVLLSDSRVDPSIYDKIIIKAVVMDNVEIVRFLLQYSINFLMMGQKPTILYFTYKHALKIALRCNFYNIEKLLEHYYLDLIAHI</sequence>
<evidence type="ECO:0000256" key="2">
    <source>
        <dbReference type="ARBA" id="ARBA00023043"/>
    </source>
</evidence>